<reference evidence="2 3" key="1">
    <citation type="journal article" date="2012" name="BMC Genomics">
        <title>Genome analysis of a simultaneously predatory and prey-independent, novel Bdellovibrio bacteriovorus from the River Tiber, supports in silico predictions of both ancient and recent lateral gene transfer from diverse bacteria.</title>
        <authorList>
            <person name="Hobley L."/>
            <person name="Lerner T.R."/>
            <person name="Williams L.E."/>
            <person name="Lambert C."/>
            <person name="Till R."/>
            <person name="Milner D.S."/>
            <person name="Basford S.M."/>
            <person name="Capeness M.J."/>
            <person name="Fenton A.K."/>
            <person name="Atterbury R.J."/>
            <person name="Harris M.A."/>
            <person name="Sockett R.E."/>
        </authorList>
    </citation>
    <scope>NUCLEOTIDE SEQUENCE [LARGE SCALE GENOMIC DNA]</scope>
    <source>
        <strain evidence="2 3">Tiberius</strain>
    </source>
</reference>
<name>K7Z7X3_BDEBC</name>
<protein>
    <submittedName>
        <fullName evidence="2">Leucyl-rRNA synthetase</fullName>
    </submittedName>
</protein>
<dbReference type="InterPro" id="IPR036465">
    <property type="entry name" value="vWFA_dom_sf"/>
</dbReference>
<evidence type="ECO:0000313" key="2">
    <source>
        <dbReference type="EMBL" id="AFY00439.1"/>
    </source>
</evidence>
<dbReference type="Gene3D" id="3.40.50.410">
    <property type="entry name" value="von Willebrand factor, type A domain"/>
    <property type="match status" value="1"/>
</dbReference>
<dbReference type="HOGENOM" id="CLU_500287_0_0_7"/>
<feature type="region of interest" description="Disordered" evidence="1">
    <location>
        <begin position="37"/>
        <end position="82"/>
    </location>
</feature>
<dbReference type="Proteomes" id="UP000010074">
    <property type="component" value="Chromosome"/>
</dbReference>
<dbReference type="RefSeq" id="WP_015089915.1">
    <property type="nucleotide sequence ID" value="NC_019567.1"/>
</dbReference>
<dbReference type="PATRIC" id="fig|1069642.3.peg.724"/>
<gene>
    <name evidence="2" type="primary">leuS</name>
    <name evidence="2" type="ORF">Bdt_0732</name>
</gene>
<accession>K7Z7X3</accession>
<dbReference type="PROSITE" id="PS51257">
    <property type="entry name" value="PROKAR_LIPOPROTEIN"/>
    <property type="match status" value="1"/>
</dbReference>
<dbReference type="STRING" id="1069642.Bdt_0732"/>
<evidence type="ECO:0000313" key="3">
    <source>
        <dbReference type="Proteomes" id="UP000010074"/>
    </source>
</evidence>
<sequence>MKNLGLMSTLIAAIALTGCLDNGGGTEVKQDLNNGDFSVITEPETGSGGGSSGGSTEEGSTGSGGDNGGSVPAPSDPEGFDINKGAVLTASTNLSLDFYPPFHTAYTKVSENESCGGGTWVDYADSGVLLSSKTNQNVPVSVQFRDHDGRTSSCYVRRIYIDQVGPDIVFAKYPSAPVEEGLDVELIFTVTDAGAGVASVTCSMGASTKACAAGQNKIVLPKLAGGDYTLKVSATDKLGHASEKSISFKVSSMYKQMVNNVKVNEYQKVDILFVIDNSGSMEYEQKSMASRVRNFLDVVKGLDWQIAVTTTDPVHKTLGDGRLVPLYNKPGQYILTSSMNDAEARTTLSNTLQRSETGSGSEQGIFAAYRAIERSMTASGGNANFIRNDSQLAVVVISDEDESANGAKNDPANFVKFVADSFGSQKAMSFHSIIARPDDQACLKGEGYSAGFRYEQISKLTGGVIGDVCASDYAAQVQGIAEGVRKTLKSITLTCAPVVDAMRSILVLKDGQVYDGTRKMEGLNLVFDQMLPQGNYEVYYSCIK</sequence>
<evidence type="ECO:0000256" key="1">
    <source>
        <dbReference type="SAM" id="MobiDB-lite"/>
    </source>
</evidence>
<dbReference type="SUPFAM" id="SSF53300">
    <property type="entry name" value="vWA-like"/>
    <property type="match status" value="1"/>
</dbReference>
<dbReference type="AlphaFoldDB" id="K7Z7X3"/>
<dbReference type="OrthoDB" id="5288390at2"/>
<dbReference type="EMBL" id="CP002930">
    <property type="protein sequence ID" value="AFY00439.1"/>
    <property type="molecule type" value="Genomic_DNA"/>
</dbReference>
<proteinExistence type="predicted"/>
<dbReference type="KEGG" id="bbat:Bdt_0732"/>
<organism evidence="2 3">
    <name type="scientific">Bdellovibrio bacteriovorus str. Tiberius</name>
    <dbReference type="NCBI Taxonomy" id="1069642"/>
    <lineage>
        <taxon>Bacteria</taxon>
        <taxon>Pseudomonadati</taxon>
        <taxon>Bdellovibrionota</taxon>
        <taxon>Bdellovibrionia</taxon>
        <taxon>Bdellovibrionales</taxon>
        <taxon>Pseudobdellovibrionaceae</taxon>
        <taxon>Bdellovibrio</taxon>
    </lineage>
</organism>